<name>A0A9Q1F1R8_SYNKA</name>
<evidence type="ECO:0000313" key="1">
    <source>
        <dbReference type="EMBL" id="KAJ8349091.1"/>
    </source>
</evidence>
<dbReference type="AlphaFoldDB" id="A0A9Q1F1R8"/>
<dbReference type="OrthoDB" id="416119at2759"/>
<comment type="caution">
    <text evidence="1">The sequence shown here is derived from an EMBL/GenBank/DDBJ whole genome shotgun (WGS) entry which is preliminary data.</text>
</comment>
<dbReference type="EMBL" id="JAINUF010000010">
    <property type="protein sequence ID" value="KAJ8349091.1"/>
    <property type="molecule type" value="Genomic_DNA"/>
</dbReference>
<accession>A0A9Q1F1R8</accession>
<protein>
    <submittedName>
        <fullName evidence="1">Uncharacterized protein</fullName>
    </submittedName>
</protein>
<sequence>MGKFVRMDQMCGVPGRSCTWNLMLTRDVLDWAEDRNLPLALALDPLQAGVQLGACERLLEQARGARSRH</sequence>
<keyword evidence="2" id="KW-1185">Reference proteome</keyword>
<proteinExistence type="predicted"/>
<reference evidence="1" key="1">
    <citation type="journal article" date="2023" name="Science">
        <title>Genome structures resolve the early diversification of teleost fishes.</title>
        <authorList>
            <person name="Parey E."/>
            <person name="Louis A."/>
            <person name="Montfort J."/>
            <person name="Bouchez O."/>
            <person name="Roques C."/>
            <person name="Iampietro C."/>
            <person name="Lluch J."/>
            <person name="Castinel A."/>
            <person name="Donnadieu C."/>
            <person name="Desvignes T."/>
            <person name="Floi Bucao C."/>
            <person name="Jouanno E."/>
            <person name="Wen M."/>
            <person name="Mejri S."/>
            <person name="Dirks R."/>
            <person name="Jansen H."/>
            <person name="Henkel C."/>
            <person name="Chen W.J."/>
            <person name="Zahm M."/>
            <person name="Cabau C."/>
            <person name="Klopp C."/>
            <person name="Thompson A.W."/>
            <person name="Robinson-Rechavi M."/>
            <person name="Braasch I."/>
            <person name="Lecointre G."/>
            <person name="Bobe J."/>
            <person name="Postlethwait J.H."/>
            <person name="Berthelot C."/>
            <person name="Roest Crollius H."/>
            <person name="Guiguen Y."/>
        </authorList>
    </citation>
    <scope>NUCLEOTIDE SEQUENCE</scope>
    <source>
        <strain evidence="1">WJC10195</strain>
    </source>
</reference>
<evidence type="ECO:0000313" key="2">
    <source>
        <dbReference type="Proteomes" id="UP001152622"/>
    </source>
</evidence>
<dbReference type="Proteomes" id="UP001152622">
    <property type="component" value="Chromosome 10"/>
</dbReference>
<gene>
    <name evidence="1" type="ORF">SKAU_G00276800</name>
</gene>
<organism evidence="1 2">
    <name type="scientific">Synaphobranchus kaupii</name>
    <name type="common">Kaup's arrowtooth eel</name>
    <dbReference type="NCBI Taxonomy" id="118154"/>
    <lineage>
        <taxon>Eukaryota</taxon>
        <taxon>Metazoa</taxon>
        <taxon>Chordata</taxon>
        <taxon>Craniata</taxon>
        <taxon>Vertebrata</taxon>
        <taxon>Euteleostomi</taxon>
        <taxon>Actinopterygii</taxon>
        <taxon>Neopterygii</taxon>
        <taxon>Teleostei</taxon>
        <taxon>Anguilliformes</taxon>
        <taxon>Synaphobranchidae</taxon>
        <taxon>Synaphobranchus</taxon>
    </lineage>
</organism>